<evidence type="ECO:0000313" key="1">
    <source>
        <dbReference type="EMBL" id="EGC30960.1"/>
    </source>
</evidence>
<dbReference type="Proteomes" id="UP000001064">
    <property type="component" value="Unassembled WGS sequence"/>
</dbReference>
<dbReference type="PANTHER" id="PTHR32142:SF61">
    <property type="match status" value="1"/>
</dbReference>
<dbReference type="AlphaFoldDB" id="F0ZYM0"/>
<dbReference type="InParanoid" id="F0ZYM0"/>
<evidence type="ECO:0000313" key="2">
    <source>
        <dbReference type="Proteomes" id="UP000001064"/>
    </source>
</evidence>
<dbReference type="VEuPathDB" id="AmoebaDB:DICPUDRAFT_157234"/>
<dbReference type="EMBL" id="GL871287">
    <property type="protein sequence ID" value="EGC30960.1"/>
    <property type="molecule type" value="Genomic_DNA"/>
</dbReference>
<protein>
    <submittedName>
        <fullName evidence="1">Uncharacterized protein</fullName>
    </submittedName>
</protein>
<dbReference type="GeneID" id="10508310"/>
<accession>F0ZYM0</accession>
<organism evidence="1 2">
    <name type="scientific">Dictyostelium purpureum</name>
    <name type="common">Slime mold</name>
    <dbReference type="NCBI Taxonomy" id="5786"/>
    <lineage>
        <taxon>Eukaryota</taxon>
        <taxon>Amoebozoa</taxon>
        <taxon>Evosea</taxon>
        <taxon>Eumycetozoa</taxon>
        <taxon>Dictyostelia</taxon>
        <taxon>Dictyosteliales</taxon>
        <taxon>Dictyosteliaceae</taxon>
        <taxon>Dictyostelium</taxon>
    </lineage>
</organism>
<sequence>MKIVFNTKYHSVTLSALEYAYEHGTSQVIKSLYGFFTTGSNNQSQYYKYILKNALFLLYRNKNITGEERIHFIENFNSIIRNLSESERMICHFEKMGFFNFLEIESFSHQIELLKSNLVEPIDSYIQQFYKYLESRFKILYTAEYYRIFLIVIQVLINNKPLESSIETASSHSATLCPKNIKRIICIESQNESLLFSYFSQYDEIIPGTKHSIVYQYTFSTFSTSGLVYLYNNHHKQPTIPNFVIKKINQRFSNHILTENNFNKNVLMDFIKKYFDQNRVIFTNWGQVLKFFINFLTTPIINRFFSDIRSLRNKITVESFQMITEILEIVIKPCVFKKKINKDAQIIESNSVLQTLVDDGIPVHPKYSINFSTKKILLSTESEIDYILQNLNYFDFGYLLINPKFKNLKTSIYFDQRISNIPKLLIYIYCYIKELFIKTNLANIKEIELLISSKAKNKNPINPFNSKYHSQSFSNVVNQLNNSIEMDRLKNISNNSNTENYNYHSLSDNDQFFIKSFGNNFYLEFLQENKGLMEKIIKNSMILTFDQLDNKTLKPISDYEEILNHLGNNVETNSVILVGLIQFIYYEYTIISINKLKFNFVYFQQELIELFFRLLFDKHLCKAIHLFAQIKKFENLFVSDTLNIFVKSGQIQLDTNIESSKINDLTKEILAKVPSKKLIIFFPILQHLFNLLVSCNDSTQDIIIENLARLRYHSVPIIIGYYHYFYFLNLKDKKLCFYLVRKQSFVHKLFNSTNDYDGFLNDNLFNQIIPKEYENNLIPEILSFAQKDNDNINIELSLEIIYHLNYKQLLVIIRFMFSVIPFFSQVPKVLYSLSWSINDDVLFLLSINEYDLAIEIFNSSPLIIEYNTIKTVTSIYSIDKIANIKIKQENILNILVASYGNDREDIIVYLIKKHNDEIYSKLKYGVLLDPSMINSNNINLFEILFRNDSNTSYVLSIFIDNCIKVNRNIIILLRILRTLKELSLPKDYDQPPHHYV</sequence>
<proteinExistence type="predicted"/>
<name>F0ZYM0_DICPU</name>
<reference evidence="2" key="1">
    <citation type="journal article" date="2011" name="Genome Biol.">
        <title>Comparative genomics of the social amoebae Dictyostelium discoideum and Dictyostelium purpureum.</title>
        <authorList>
            <consortium name="US DOE Joint Genome Institute (JGI-PGF)"/>
            <person name="Sucgang R."/>
            <person name="Kuo A."/>
            <person name="Tian X."/>
            <person name="Salerno W."/>
            <person name="Parikh A."/>
            <person name="Feasley C.L."/>
            <person name="Dalin E."/>
            <person name="Tu H."/>
            <person name="Huang E."/>
            <person name="Barry K."/>
            <person name="Lindquist E."/>
            <person name="Shapiro H."/>
            <person name="Bruce D."/>
            <person name="Schmutz J."/>
            <person name="Salamov A."/>
            <person name="Fey P."/>
            <person name="Gaudet P."/>
            <person name="Anjard C."/>
            <person name="Babu M.M."/>
            <person name="Basu S."/>
            <person name="Bushmanova Y."/>
            <person name="van der Wel H."/>
            <person name="Katoh-Kurasawa M."/>
            <person name="Dinh C."/>
            <person name="Coutinho P.M."/>
            <person name="Saito T."/>
            <person name="Elias M."/>
            <person name="Schaap P."/>
            <person name="Kay R.R."/>
            <person name="Henrissat B."/>
            <person name="Eichinger L."/>
            <person name="Rivero F."/>
            <person name="Putnam N.H."/>
            <person name="West C.M."/>
            <person name="Loomis W.F."/>
            <person name="Chisholm R.L."/>
            <person name="Shaulsky G."/>
            <person name="Strassmann J.E."/>
            <person name="Queller D.C."/>
            <person name="Kuspa A."/>
            <person name="Grigoriev I.V."/>
        </authorList>
    </citation>
    <scope>NUCLEOTIDE SEQUENCE [LARGE SCALE GENOMIC DNA]</scope>
    <source>
        <strain evidence="2">QSDP1</strain>
    </source>
</reference>
<dbReference type="PANTHER" id="PTHR32142">
    <property type="entry name" value="B BOX-TYPE DOMAIN-CONTAINING PROTEIN-RELATED"/>
    <property type="match status" value="1"/>
</dbReference>
<dbReference type="KEGG" id="dpp:DICPUDRAFT_157234"/>
<gene>
    <name evidence="1" type="ORF">DICPUDRAFT_157234</name>
</gene>
<dbReference type="RefSeq" id="XP_003292511.1">
    <property type="nucleotide sequence ID" value="XM_003292463.1"/>
</dbReference>
<keyword evidence="2" id="KW-1185">Reference proteome</keyword>